<evidence type="ECO:0000313" key="1">
    <source>
        <dbReference type="EMBL" id="KAF6326435.1"/>
    </source>
</evidence>
<proteinExistence type="predicted"/>
<keyword evidence="2" id="KW-1185">Reference proteome</keyword>
<gene>
    <name evidence="1" type="ORF">mPipKuh1_008430</name>
</gene>
<organism evidence="1 2">
    <name type="scientific">Pipistrellus kuhlii</name>
    <name type="common">Kuhl's pipistrelle</name>
    <dbReference type="NCBI Taxonomy" id="59472"/>
    <lineage>
        <taxon>Eukaryota</taxon>
        <taxon>Metazoa</taxon>
        <taxon>Chordata</taxon>
        <taxon>Craniata</taxon>
        <taxon>Vertebrata</taxon>
        <taxon>Euteleostomi</taxon>
        <taxon>Mammalia</taxon>
        <taxon>Eutheria</taxon>
        <taxon>Laurasiatheria</taxon>
        <taxon>Chiroptera</taxon>
        <taxon>Yangochiroptera</taxon>
        <taxon>Vespertilionidae</taxon>
        <taxon>Pipistrellus</taxon>
    </lineage>
</organism>
<evidence type="ECO:0000313" key="2">
    <source>
        <dbReference type="Proteomes" id="UP000558488"/>
    </source>
</evidence>
<sequence>MGPDAAALVEWEDPASPLGYLKPVPALSAHHLVLKELKGPDSAAPVDQEGWIHLLWRTGPDTPAAGLRGLGATILWLWVPPCCCRVMVNLHITLLLDRMGDGNVTRGLPVYKNPATRIPEQPE</sequence>
<comment type="caution">
    <text evidence="1">The sequence shown here is derived from an EMBL/GenBank/DDBJ whole genome shotgun (WGS) entry which is preliminary data.</text>
</comment>
<accession>A0A7J7VMI2</accession>
<reference evidence="1 2" key="1">
    <citation type="journal article" date="2020" name="Nature">
        <title>Six reference-quality genomes reveal evolution of bat adaptations.</title>
        <authorList>
            <person name="Jebb D."/>
            <person name="Huang Z."/>
            <person name="Pippel M."/>
            <person name="Hughes G.M."/>
            <person name="Lavrichenko K."/>
            <person name="Devanna P."/>
            <person name="Winkler S."/>
            <person name="Jermiin L.S."/>
            <person name="Skirmuntt E.C."/>
            <person name="Katzourakis A."/>
            <person name="Burkitt-Gray L."/>
            <person name="Ray D.A."/>
            <person name="Sullivan K.A.M."/>
            <person name="Roscito J.G."/>
            <person name="Kirilenko B.M."/>
            <person name="Davalos L.M."/>
            <person name="Corthals A.P."/>
            <person name="Power M.L."/>
            <person name="Jones G."/>
            <person name="Ransome R.D."/>
            <person name="Dechmann D.K.N."/>
            <person name="Locatelli A.G."/>
            <person name="Puechmaille S.J."/>
            <person name="Fedrigo O."/>
            <person name="Jarvis E.D."/>
            <person name="Hiller M."/>
            <person name="Vernes S.C."/>
            <person name="Myers E.W."/>
            <person name="Teeling E.C."/>
        </authorList>
    </citation>
    <scope>NUCLEOTIDE SEQUENCE [LARGE SCALE GENOMIC DNA]</scope>
    <source>
        <strain evidence="1">MPipKuh1</strain>
        <tissue evidence="1">Flight muscle</tissue>
    </source>
</reference>
<dbReference type="AlphaFoldDB" id="A0A7J7VMI2"/>
<dbReference type="EMBL" id="JACAGB010000014">
    <property type="protein sequence ID" value="KAF6326435.1"/>
    <property type="molecule type" value="Genomic_DNA"/>
</dbReference>
<protein>
    <submittedName>
        <fullName evidence="1">Uncharacterized protein</fullName>
    </submittedName>
</protein>
<dbReference type="Proteomes" id="UP000558488">
    <property type="component" value="Unassembled WGS sequence"/>
</dbReference>
<name>A0A7J7VMI2_PIPKU</name>